<evidence type="ECO:0000313" key="1">
    <source>
        <dbReference type="EMBL" id="CAE7335505.1"/>
    </source>
</evidence>
<dbReference type="EMBL" id="CAJNIZ010012564">
    <property type="protein sequence ID" value="CAE7335505.1"/>
    <property type="molecule type" value="Genomic_DNA"/>
</dbReference>
<comment type="caution">
    <text evidence="1">The sequence shown here is derived from an EMBL/GenBank/DDBJ whole genome shotgun (WGS) entry which is preliminary data.</text>
</comment>
<proteinExistence type="predicted"/>
<organism evidence="1 2">
    <name type="scientific">Symbiodinium pilosum</name>
    <name type="common">Dinoflagellate</name>
    <dbReference type="NCBI Taxonomy" id="2952"/>
    <lineage>
        <taxon>Eukaryota</taxon>
        <taxon>Sar</taxon>
        <taxon>Alveolata</taxon>
        <taxon>Dinophyceae</taxon>
        <taxon>Suessiales</taxon>
        <taxon>Symbiodiniaceae</taxon>
        <taxon>Symbiodinium</taxon>
    </lineage>
</organism>
<dbReference type="Proteomes" id="UP000649617">
    <property type="component" value="Unassembled WGS sequence"/>
</dbReference>
<protein>
    <submittedName>
        <fullName evidence="1">Uncharacterized protein</fullName>
    </submittedName>
</protein>
<name>A0A812P379_SYMPI</name>
<dbReference type="OrthoDB" id="416422at2759"/>
<accession>A0A812P379</accession>
<reference evidence="1" key="1">
    <citation type="submission" date="2021-02" db="EMBL/GenBank/DDBJ databases">
        <authorList>
            <person name="Dougan E. K."/>
            <person name="Rhodes N."/>
            <person name="Thang M."/>
            <person name="Chan C."/>
        </authorList>
    </citation>
    <scope>NUCLEOTIDE SEQUENCE</scope>
</reference>
<evidence type="ECO:0000313" key="2">
    <source>
        <dbReference type="Proteomes" id="UP000649617"/>
    </source>
</evidence>
<sequence>MTFDEAIGNTEGLKIVQLEKPIIVHQPVGNVQVGDLPAKDEIHENGKKKLQFLDVIMNYKGTFNFKEIEKLFLQQRYADLPAPLGMKGNNRTPYNMQLFILEQGHETYHIVKHIKFIGNTKVNHQTILHTVYGRALEITCKVIFVKVLVRYMKLFPQGSSSKPTKETEDIRKGFDFIRLEGPEENSDGQFTSWTEEQVNDPASPLYKWERGTIKEFLRCLADQGSQANTIKDWPLTFKSIAPWALNHVISPILPHILEHAIVWIGRSYVGKSPMSYTIPGPRPNTKRDWAPIAKKVLANRKVILHSGGARAYKLKLPQLLHCNVVHKKKKVKINGKVLFF</sequence>
<gene>
    <name evidence="1" type="ORF">SPIL2461_LOCUS7849</name>
</gene>
<keyword evidence="2" id="KW-1185">Reference proteome</keyword>
<dbReference type="AlphaFoldDB" id="A0A812P379"/>